<dbReference type="STRING" id="1227456.C450_08157"/>
<evidence type="ECO:0000256" key="1">
    <source>
        <dbReference type="SAM" id="MobiDB-lite"/>
    </source>
</evidence>
<feature type="region of interest" description="Disordered" evidence="1">
    <location>
        <begin position="43"/>
        <end position="73"/>
    </location>
</feature>
<accession>M0N5R5</accession>
<name>M0N5R5_9EURY</name>
<dbReference type="RefSeq" id="WP_005042382.1">
    <property type="nucleotide sequence ID" value="NZ_AOME01000051.1"/>
</dbReference>
<dbReference type="PATRIC" id="fig|1227456.3.peg.1641"/>
<sequence length="132" mass="15030">MTDGADTDRKEVRVSVSAHQKARWREHADELGMNQSEFVRTMTQAGRRGFTVSPDEAERTDSEDETPGVDGLEDRVFDVLDDDYCSWDELVEALTEDIEGRLETTLQRLQRENRVEYSGRHGGYSLTNTDGD</sequence>
<gene>
    <name evidence="2" type="ORF">C450_08157</name>
</gene>
<dbReference type="AlphaFoldDB" id="M0N5R5"/>
<dbReference type="Proteomes" id="UP000011625">
    <property type="component" value="Unassembled WGS sequence"/>
</dbReference>
<dbReference type="InterPro" id="IPR043828">
    <property type="entry name" value="DUF5805"/>
</dbReference>
<proteinExistence type="predicted"/>
<dbReference type="Pfam" id="PF19121">
    <property type="entry name" value="DUF5805"/>
    <property type="match status" value="1"/>
</dbReference>
<comment type="caution">
    <text evidence="2">The sequence shown here is derived from an EMBL/GenBank/DDBJ whole genome shotgun (WGS) entry which is preliminary data.</text>
</comment>
<evidence type="ECO:0000313" key="3">
    <source>
        <dbReference type="Proteomes" id="UP000011625"/>
    </source>
</evidence>
<feature type="region of interest" description="Disordered" evidence="1">
    <location>
        <begin position="1"/>
        <end position="29"/>
    </location>
</feature>
<reference evidence="2 3" key="1">
    <citation type="journal article" date="2014" name="PLoS Genet.">
        <title>Phylogenetically driven sequencing of extremely halophilic archaea reveals strategies for static and dynamic osmo-response.</title>
        <authorList>
            <person name="Becker E.A."/>
            <person name="Seitzer P.M."/>
            <person name="Tritt A."/>
            <person name="Larsen D."/>
            <person name="Krusor M."/>
            <person name="Yao A.I."/>
            <person name="Wu D."/>
            <person name="Madern D."/>
            <person name="Eisen J.A."/>
            <person name="Darling A.E."/>
            <person name="Facciotti M.T."/>
        </authorList>
    </citation>
    <scope>NUCLEOTIDE SEQUENCE [LARGE SCALE GENOMIC DNA]</scope>
    <source>
        <strain evidence="2 3">DSM 8989</strain>
    </source>
</reference>
<feature type="compositionally biased region" description="Basic and acidic residues" evidence="1">
    <location>
        <begin position="1"/>
        <end position="13"/>
    </location>
</feature>
<keyword evidence="3" id="KW-1185">Reference proteome</keyword>
<dbReference type="EMBL" id="AOME01000051">
    <property type="protein sequence ID" value="EMA53272.1"/>
    <property type="molecule type" value="Genomic_DNA"/>
</dbReference>
<protein>
    <submittedName>
        <fullName evidence="2">Uncharacterized protein</fullName>
    </submittedName>
</protein>
<evidence type="ECO:0000313" key="2">
    <source>
        <dbReference type="EMBL" id="EMA53272.1"/>
    </source>
</evidence>
<dbReference type="OrthoDB" id="210343at2157"/>
<organism evidence="2 3">
    <name type="scientific">Halococcus salifodinae DSM 8989</name>
    <dbReference type="NCBI Taxonomy" id="1227456"/>
    <lineage>
        <taxon>Archaea</taxon>
        <taxon>Methanobacteriati</taxon>
        <taxon>Methanobacteriota</taxon>
        <taxon>Stenosarchaea group</taxon>
        <taxon>Halobacteria</taxon>
        <taxon>Halobacteriales</taxon>
        <taxon>Halococcaceae</taxon>
        <taxon>Halococcus</taxon>
    </lineage>
</organism>